<feature type="domain" description="Ig-like" evidence="1">
    <location>
        <begin position="18"/>
        <end position="114"/>
    </location>
</feature>
<accession>A0A1Y3AYA5</accession>
<evidence type="ECO:0000313" key="2">
    <source>
        <dbReference type="EMBL" id="OTF73481.1"/>
    </source>
</evidence>
<comment type="caution">
    <text evidence="2">The sequence shown here is derived from an EMBL/GenBank/DDBJ whole genome shotgun (WGS) entry which is preliminary data.</text>
</comment>
<dbReference type="InterPro" id="IPR007110">
    <property type="entry name" value="Ig-like_dom"/>
</dbReference>
<organism evidence="2 3">
    <name type="scientific">Euroglyphus maynei</name>
    <name type="common">Mayne's house dust mite</name>
    <dbReference type="NCBI Taxonomy" id="6958"/>
    <lineage>
        <taxon>Eukaryota</taxon>
        <taxon>Metazoa</taxon>
        <taxon>Ecdysozoa</taxon>
        <taxon>Arthropoda</taxon>
        <taxon>Chelicerata</taxon>
        <taxon>Arachnida</taxon>
        <taxon>Acari</taxon>
        <taxon>Acariformes</taxon>
        <taxon>Sarcoptiformes</taxon>
        <taxon>Astigmata</taxon>
        <taxon>Psoroptidia</taxon>
        <taxon>Analgoidea</taxon>
        <taxon>Pyroglyphidae</taxon>
        <taxon>Pyroglyphinae</taxon>
        <taxon>Euroglyphus</taxon>
    </lineage>
</organism>
<dbReference type="FunFam" id="2.60.40.10:FF:000333">
    <property type="entry name" value="Down syndrome cell adhesion molecule"/>
    <property type="match status" value="1"/>
</dbReference>
<evidence type="ECO:0000313" key="3">
    <source>
        <dbReference type="Proteomes" id="UP000194236"/>
    </source>
</evidence>
<dbReference type="SUPFAM" id="SSF48726">
    <property type="entry name" value="Immunoglobulin"/>
    <property type="match status" value="1"/>
</dbReference>
<sequence>MKNAATVHLKVMGKCYPPHVAPFEFPADLQVGMKARAMCSVMKGDQPFRFAWTQDGHRIESDLPTEDTGAIYRAQHFRDYSMLTVDSLTLSHAGNITCLVANDAAKTSQSSLLKVNGKSCLRD</sequence>
<dbReference type="AlphaFoldDB" id="A0A1Y3AYA5"/>
<protein>
    <submittedName>
        <fullName evidence="2">Cell adhesion molecule-like protein</fullName>
    </submittedName>
</protein>
<keyword evidence="3" id="KW-1185">Reference proteome</keyword>
<evidence type="ECO:0000259" key="1">
    <source>
        <dbReference type="PROSITE" id="PS50835"/>
    </source>
</evidence>
<dbReference type="Proteomes" id="UP000194236">
    <property type="component" value="Unassembled WGS sequence"/>
</dbReference>
<dbReference type="InterPro" id="IPR013783">
    <property type="entry name" value="Ig-like_fold"/>
</dbReference>
<dbReference type="InterPro" id="IPR036179">
    <property type="entry name" value="Ig-like_dom_sf"/>
</dbReference>
<proteinExistence type="predicted"/>
<dbReference type="Pfam" id="PF13927">
    <property type="entry name" value="Ig_3"/>
    <property type="match status" value="1"/>
</dbReference>
<dbReference type="OrthoDB" id="6509774at2759"/>
<name>A0A1Y3AYA5_EURMA</name>
<reference evidence="2 3" key="1">
    <citation type="submission" date="2017-03" db="EMBL/GenBank/DDBJ databases">
        <title>Genome Survey of Euroglyphus maynei.</title>
        <authorList>
            <person name="Arlian L.G."/>
            <person name="Morgan M.S."/>
            <person name="Rider S.D."/>
        </authorList>
    </citation>
    <scope>NUCLEOTIDE SEQUENCE [LARGE SCALE GENOMIC DNA]</scope>
    <source>
        <strain evidence="2">Arlian Lab</strain>
        <tissue evidence="2">Whole body</tissue>
    </source>
</reference>
<dbReference type="PROSITE" id="PS50835">
    <property type="entry name" value="IG_LIKE"/>
    <property type="match status" value="1"/>
</dbReference>
<dbReference type="EMBL" id="MUJZ01051397">
    <property type="protein sequence ID" value="OTF73481.1"/>
    <property type="molecule type" value="Genomic_DNA"/>
</dbReference>
<gene>
    <name evidence="2" type="ORF">BLA29_002399</name>
</gene>
<dbReference type="Gene3D" id="2.60.40.10">
    <property type="entry name" value="Immunoglobulins"/>
    <property type="match status" value="1"/>
</dbReference>